<dbReference type="Gene3D" id="3.40.50.2000">
    <property type="entry name" value="Glycogen Phosphorylase B"/>
    <property type="match status" value="2"/>
</dbReference>
<gene>
    <name evidence="3" type="ORF">CLV45_1208</name>
</gene>
<evidence type="ECO:0000313" key="4">
    <source>
        <dbReference type="Proteomes" id="UP000228535"/>
    </source>
</evidence>
<dbReference type="RefSeq" id="WP_100335479.1">
    <property type="nucleotide sequence ID" value="NZ_PGFA01000001.1"/>
</dbReference>
<evidence type="ECO:0000259" key="2">
    <source>
        <dbReference type="Pfam" id="PF13439"/>
    </source>
</evidence>
<dbReference type="Proteomes" id="UP000228535">
    <property type="component" value="Unassembled WGS sequence"/>
</dbReference>
<dbReference type="InterPro" id="IPR001296">
    <property type="entry name" value="Glyco_trans_1"/>
</dbReference>
<feature type="domain" description="Glycosyl transferase family 1" evidence="1">
    <location>
        <begin position="197"/>
        <end position="348"/>
    </location>
</feature>
<dbReference type="OrthoDB" id="9815550at2"/>
<keyword evidence="4" id="KW-1185">Reference proteome</keyword>
<dbReference type="Pfam" id="PF13439">
    <property type="entry name" value="Glyco_transf_4"/>
    <property type="match status" value="1"/>
</dbReference>
<dbReference type="CDD" id="cd03801">
    <property type="entry name" value="GT4_PimA-like"/>
    <property type="match status" value="1"/>
</dbReference>
<dbReference type="AlphaFoldDB" id="A0A2M9BPA9"/>
<proteinExistence type="predicted"/>
<organism evidence="3 4">
    <name type="scientific">Hymenobacter chitinivorans DSM 11115</name>
    <dbReference type="NCBI Taxonomy" id="1121954"/>
    <lineage>
        <taxon>Bacteria</taxon>
        <taxon>Pseudomonadati</taxon>
        <taxon>Bacteroidota</taxon>
        <taxon>Cytophagia</taxon>
        <taxon>Cytophagales</taxon>
        <taxon>Hymenobacteraceae</taxon>
        <taxon>Hymenobacter</taxon>
    </lineage>
</organism>
<dbReference type="SUPFAM" id="SSF53756">
    <property type="entry name" value="UDP-Glycosyltransferase/glycogen phosphorylase"/>
    <property type="match status" value="1"/>
</dbReference>
<accession>A0A2M9BPA9</accession>
<dbReference type="GO" id="GO:0016757">
    <property type="term" value="F:glycosyltransferase activity"/>
    <property type="evidence" value="ECO:0007669"/>
    <property type="project" value="InterPro"/>
</dbReference>
<dbReference type="PANTHER" id="PTHR12526:SF637">
    <property type="entry name" value="GLYCOSYLTRANSFERASE EPSF-RELATED"/>
    <property type="match status" value="1"/>
</dbReference>
<reference evidence="3 4" key="1">
    <citation type="submission" date="2017-11" db="EMBL/GenBank/DDBJ databases">
        <title>Genomic Encyclopedia of Archaeal and Bacterial Type Strains, Phase II (KMG-II): From Individual Species to Whole Genera.</title>
        <authorList>
            <person name="Goeker M."/>
        </authorList>
    </citation>
    <scope>NUCLEOTIDE SEQUENCE [LARGE SCALE GENOMIC DNA]</scope>
    <source>
        <strain evidence="3 4">DSM 11115</strain>
    </source>
</reference>
<evidence type="ECO:0000259" key="1">
    <source>
        <dbReference type="Pfam" id="PF00534"/>
    </source>
</evidence>
<feature type="domain" description="Glycosyltransferase subfamily 4-like N-terminal" evidence="2">
    <location>
        <begin position="16"/>
        <end position="167"/>
    </location>
</feature>
<dbReference type="EMBL" id="PGFA01000001">
    <property type="protein sequence ID" value="PJJ59786.1"/>
    <property type="molecule type" value="Genomic_DNA"/>
</dbReference>
<name>A0A2M9BPA9_9BACT</name>
<dbReference type="InterPro" id="IPR028098">
    <property type="entry name" value="Glyco_trans_4-like_N"/>
</dbReference>
<evidence type="ECO:0000313" key="3">
    <source>
        <dbReference type="EMBL" id="PJJ59786.1"/>
    </source>
</evidence>
<sequence>MNILLVSYWGETAPCGVRVHYMALAQELRELGHCVTIVTPNTLGGLRRRMLGGLQRLLALPGPGAEHVARELWYYAMIYAAVPREVHFDLVNAHDVGSGAAVHRALGGRVPVVVTGHASEHPAEEIIRRNELQGAAARFIRRWYAWLLPHTQYFIGVSDNLLSTFRAFLPSALLTRRIYGGSSFAQPPTTEAPAEVLFPDRHLVINVGYLDTNKNQRYLIEVARELRPLRPDFMVGLVGKGAEEDALRAQIAEYGLENHVVLLGYHSSVVPLLRQASLYVHAAHRESLGLALVEAIMAGTPVLAPATGGIPEVLGATPEALFAPGLPPAQLAQQVHQLLADCPARTALHARQHAYATEHFSLRRIAQHTLQFYHDTLHHFRSAAPTHQAAPAVLSSTTPVASSLS</sequence>
<dbReference type="Pfam" id="PF00534">
    <property type="entry name" value="Glycos_transf_1"/>
    <property type="match status" value="1"/>
</dbReference>
<protein>
    <submittedName>
        <fullName evidence="3">Glycosyltransferase involved in cell wall biosynthesis</fullName>
    </submittedName>
</protein>
<comment type="caution">
    <text evidence="3">The sequence shown here is derived from an EMBL/GenBank/DDBJ whole genome shotgun (WGS) entry which is preliminary data.</text>
</comment>
<dbReference type="PANTHER" id="PTHR12526">
    <property type="entry name" value="GLYCOSYLTRANSFERASE"/>
    <property type="match status" value="1"/>
</dbReference>
<keyword evidence="3" id="KW-0808">Transferase</keyword>